<comment type="caution">
    <text evidence="3">The sequence shown here is derived from an EMBL/GenBank/DDBJ whole genome shotgun (WGS) entry which is preliminary data.</text>
</comment>
<name>A0A6A3PAX0_9STRA</name>
<feature type="chain" id="PRO_5025467470" description="RxLR effector protein" evidence="2">
    <location>
        <begin position="33"/>
        <end position="269"/>
    </location>
</feature>
<evidence type="ECO:0000313" key="4">
    <source>
        <dbReference type="Proteomes" id="UP000440732"/>
    </source>
</evidence>
<feature type="signal peptide" evidence="2">
    <location>
        <begin position="1"/>
        <end position="32"/>
    </location>
</feature>
<dbReference type="Proteomes" id="UP000440732">
    <property type="component" value="Unassembled WGS sequence"/>
</dbReference>
<feature type="non-terminal residue" evidence="3">
    <location>
        <position position="269"/>
    </location>
</feature>
<evidence type="ECO:0000313" key="3">
    <source>
        <dbReference type="EMBL" id="KAE9056668.1"/>
    </source>
</evidence>
<evidence type="ECO:0008006" key="5">
    <source>
        <dbReference type="Google" id="ProtNLM"/>
    </source>
</evidence>
<feature type="compositionally biased region" description="Basic residues" evidence="1">
    <location>
        <begin position="160"/>
        <end position="173"/>
    </location>
</feature>
<accession>A0A6A3PAX0</accession>
<reference evidence="3 4" key="1">
    <citation type="submission" date="2018-08" db="EMBL/GenBank/DDBJ databases">
        <title>Genomic investigation of the strawberry pathogen Phytophthora fragariae indicates pathogenicity is determined by transcriptional variation in three key races.</title>
        <authorList>
            <person name="Adams T.M."/>
            <person name="Armitage A.D."/>
            <person name="Sobczyk M.K."/>
            <person name="Bates H.J."/>
            <person name="Dunwell J.M."/>
            <person name="Nellist C.F."/>
            <person name="Harrison R.J."/>
        </authorList>
    </citation>
    <scope>NUCLEOTIDE SEQUENCE [LARGE SCALE GENOMIC DNA]</scope>
    <source>
        <strain evidence="3 4">NOV-5</strain>
    </source>
</reference>
<sequence length="269" mass="27309">MSIALPTLTSPAFISASIAVCMLSGVAPSASAAESWSALLVSSSGSASDATDTSINPASRRVTLALTRSRSVPASAAPGASPPSFVTLSPLVASGSTLSSSTNLTRRSVVSSPCSRAVVAPSPLWPSGVGARAARTAPSPVSTSPTLPLLDFAFLARRPPRCRPRRSPLRSRRSGPTTSCTLRRCAPPPGSGPASDKAGAPMLAARFPVRRPPPSSPGRLPLRVPPGLLSSRHSRVNSGPLGRTSNTGRSSGRRSHPSPSVAAGTARCV</sequence>
<evidence type="ECO:0000256" key="2">
    <source>
        <dbReference type="SAM" id="SignalP"/>
    </source>
</evidence>
<evidence type="ECO:0000256" key="1">
    <source>
        <dbReference type="SAM" id="MobiDB-lite"/>
    </source>
</evidence>
<organism evidence="3 4">
    <name type="scientific">Phytophthora fragariae</name>
    <dbReference type="NCBI Taxonomy" id="53985"/>
    <lineage>
        <taxon>Eukaryota</taxon>
        <taxon>Sar</taxon>
        <taxon>Stramenopiles</taxon>
        <taxon>Oomycota</taxon>
        <taxon>Peronosporomycetes</taxon>
        <taxon>Peronosporales</taxon>
        <taxon>Peronosporaceae</taxon>
        <taxon>Phytophthora</taxon>
    </lineage>
</organism>
<gene>
    <name evidence="3" type="ORF">PF006_g32616</name>
</gene>
<protein>
    <recommendedName>
        <fullName evidence="5">RxLR effector protein</fullName>
    </recommendedName>
</protein>
<dbReference type="AlphaFoldDB" id="A0A6A3PAX0"/>
<feature type="compositionally biased region" description="Low complexity" evidence="1">
    <location>
        <begin position="217"/>
        <end position="231"/>
    </location>
</feature>
<keyword evidence="2" id="KW-0732">Signal</keyword>
<feature type="region of interest" description="Disordered" evidence="1">
    <location>
        <begin position="160"/>
        <end position="269"/>
    </location>
</feature>
<dbReference type="EMBL" id="QXGA01009396">
    <property type="protein sequence ID" value="KAE9056668.1"/>
    <property type="molecule type" value="Genomic_DNA"/>
</dbReference>
<proteinExistence type="predicted"/>